<dbReference type="Pfam" id="PF25881">
    <property type="entry name" value="HH_YBHG"/>
    <property type="match status" value="1"/>
</dbReference>
<proteinExistence type="predicted"/>
<evidence type="ECO:0000313" key="7">
    <source>
        <dbReference type="Proteomes" id="UP000830835"/>
    </source>
</evidence>
<dbReference type="InterPro" id="IPR050465">
    <property type="entry name" value="UPF0194_transport"/>
</dbReference>
<sequence>MKLQVLCSMVVAGILGSATLAGLGLGQQGTPQSTSAPSAERAEAAVEPPLPPRIGALGRIEPEGEVLRIAGPPGERVGELLVAEGDKVVAGQVVARLESYAERAAEREYAAAQLQEARTRLEAETRFSQAQIQEARTRVSQLDQPQLMQIRAQEAVVERIQAELADAEANLARFQALWQEGAVSQQELDQRSLVLRQRQEELRSAQATLTQLQTARTQDLLNAQAHVQAAEAQLNLAQAQVQLGSLARNLELAEARLERTLIRSPRDGQVLRIHTRPGEAIGNDGILDLGNTDQMMVVAEVYETDILRIQSGQQATIRNRALTEELRGQVERVGLQIRKKDVLNTDPAADVDARVVEVHIRLDPQSSERVAGLTNLQVDVAIDVEG</sequence>
<keyword evidence="4" id="KW-0732">Signal</keyword>
<dbReference type="SUPFAM" id="SSF111369">
    <property type="entry name" value="HlyD-like secretion proteins"/>
    <property type="match status" value="2"/>
</dbReference>
<feature type="chain" id="PRO_5045287286" evidence="4">
    <location>
        <begin position="21"/>
        <end position="386"/>
    </location>
</feature>
<comment type="subcellular location">
    <subcellularLocation>
        <location evidence="1">Cell envelope</location>
    </subcellularLocation>
</comment>
<evidence type="ECO:0000313" key="6">
    <source>
        <dbReference type="EMBL" id="MCJ2543719.1"/>
    </source>
</evidence>
<reference evidence="6" key="1">
    <citation type="submission" date="2021-02" db="EMBL/GenBank/DDBJ databases">
        <title>The CRISPR/cas machinery reduction and long-range gene transfer in the hot spring cyanobacterium Synechococcus.</title>
        <authorList>
            <person name="Dvorak P."/>
            <person name="Jahodarova E."/>
            <person name="Hasler P."/>
            <person name="Poulickova A."/>
        </authorList>
    </citation>
    <scope>NUCLEOTIDE SEQUENCE</scope>
    <source>
        <strain evidence="6">Rupite</strain>
    </source>
</reference>
<protein>
    <submittedName>
        <fullName evidence="6">ABC exporter membrane fusion protein</fullName>
    </submittedName>
</protein>
<dbReference type="Gene3D" id="2.40.30.170">
    <property type="match status" value="1"/>
</dbReference>
<evidence type="ECO:0000256" key="2">
    <source>
        <dbReference type="ARBA" id="ARBA00023054"/>
    </source>
</evidence>
<name>A0ABT0CDB4_THEVL</name>
<dbReference type="EMBL" id="JAFIRA010000035">
    <property type="protein sequence ID" value="MCJ2543719.1"/>
    <property type="molecule type" value="Genomic_DNA"/>
</dbReference>
<comment type="caution">
    <text evidence="6">The sequence shown here is derived from an EMBL/GenBank/DDBJ whole genome shotgun (WGS) entry which is preliminary data.</text>
</comment>
<evidence type="ECO:0000256" key="1">
    <source>
        <dbReference type="ARBA" id="ARBA00004196"/>
    </source>
</evidence>
<organism evidence="6 7">
    <name type="scientific">Thermostichus vulcanus str. 'Rupite'</name>
    <dbReference type="NCBI Taxonomy" id="2813851"/>
    <lineage>
        <taxon>Bacteria</taxon>
        <taxon>Bacillati</taxon>
        <taxon>Cyanobacteriota</taxon>
        <taxon>Cyanophyceae</taxon>
        <taxon>Thermostichales</taxon>
        <taxon>Thermostichaceae</taxon>
        <taxon>Thermostichus</taxon>
    </lineage>
</organism>
<gene>
    <name evidence="6" type="ORF">JX360_12525</name>
</gene>
<evidence type="ECO:0000259" key="5">
    <source>
        <dbReference type="Pfam" id="PF25881"/>
    </source>
</evidence>
<evidence type="ECO:0000256" key="4">
    <source>
        <dbReference type="SAM" id="SignalP"/>
    </source>
</evidence>
<dbReference type="RefSeq" id="WP_244351444.1">
    <property type="nucleotide sequence ID" value="NZ_JAFIRA010000035.1"/>
</dbReference>
<keyword evidence="7" id="KW-1185">Reference proteome</keyword>
<dbReference type="InterPro" id="IPR014315">
    <property type="entry name" value="ABC_heterocyst_DevB"/>
</dbReference>
<dbReference type="Proteomes" id="UP000830835">
    <property type="component" value="Unassembled WGS sequence"/>
</dbReference>
<dbReference type="InterPro" id="IPR059052">
    <property type="entry name" value="HH_YbhG-like"/>
</dbReference>
<feature type="coiled-coil region" evidence="3">
    <location>
        <begin position="111"/>
        <end position="256"/>
    </location>
</feature>
<keyword evidence="2 3" id="KW-0175">Coiled coil</keyword>
<dbReference type="NCBIfam" id="TIGR02971">
    <property type="entry name" value="heterocyst_DevB"/>
    <property type="match status" value="1"/>
</dbReference>
<feature type="domain" description="YbhG-like alpha-helical hairpin" evidence="5">
    <location>
        <begin position="150"/>
        <end position="242"/>
    </location>
</feature>
<feature type="signal peptide" evidence="4">
    <location>
        <begin position="1"/>
        <end position="20"/>
    </location>
</feature>
<dbReference type="Gene3D" id="1.10.287.470">
    <property type="entry name" value="Helix hairpin bin"/>
    <property type="match status" value="1"/>
</dbReference>
<accession>A0ABT0CDB4</accession>
<dbReference type="PANTHER" id="PTHR32347:SF27">
    <property type="entry name" value="RND EFFLUX PUMP MEMBRANE FUSION PROTEIN BARREL-SANDWICH DOMAIN-CONTAINING PROTEIN"/>
    <property type="match status" value="1"/>
</dbReference>
<dbReference type="PANTHER" id="PTHR32347">
    <property type="entry name" value="EFFLUX SYSTEM COMPONENT YKNX-RELATED"/>
    <property type="match status" value="1"/>
</dbReference>
<evidence type="ECO:0000256" key="3">
    <source>
        <dbReference type="SAM" id="Coils"/>
    </source>
</evidence>